<feature type="chain" id="PRO_5047220075" evidence="4">
    <location>
        <begin position="21"/>
        <end position="198"/>
    </location>
</feature>
<sequence>MKRVFVASLLFFCFSFNTFAVEAVFKMAAIDFNNILENLPSHKDALSKIEKRAQDLSVELMKERDSIEAKYKDLESRSHILSKEAVQAARETLEKEHSDFQQKMNGANSMINSAHYDVRNVIMTKTTEACADIAREEGYSVVVHLSTLVYVDKSIDITEKVLKKLVTGLKNIPVVFKDADNLAKTSSPNAAKKIERKS</sequence>
<dbReference type="PANTHER" id="PTHR35089">
    <property type="entry name" value="CHAPERONE PROTEIN SKP"/>
    <property type="match status" value="1"/>
</dbReference>
<dbReference type="InterPro" id="IPR024930">
    <property type="entry name" value="Skp_dom_sf"/>
</dbReference>
<dbReference type="EMBL" id="JARGYT010000062">
    <property type="protein sequence ID" value="MDZ5762552.1"/>
    <property type="molecule type" value="Genomic_DNA"/>
</dbReference>
<evidence type="ECO:0000256" key="1">
    <source>
        <dbReference type="ARBA" id="ARBA00009091"/>
    </source>
</evidence>
<evidence type="ECO:0000256" key="2">
    <source>
        <dbReference type="ARBA" id="ARBA00022729"/>
    </source>
</evidence>
<feature type="signal peptide" evidence="4">
    <location>
        <begin position="1"/>
        <end position="20"/>
    </location>
</feature>
<keyword evidence="2 4" id="KW-0732">Signal</keyword>
<name>A0ABU5L8V6_9RICK</name>
<accession>A0ABU5L8V6</accession>
<keyword evidence="3" id="KW-0175">Coiled coil</keyword>
<dbReference type="Gene3D" id="3.30.910.20">
    <property type="entry name" value="Skp domain"/>
    <property type="match status" value="1"/>
</dbReference>
<reference evidence="5 6" key="1">
    <citation type="submission" date="2023-02" db="EMBL/GenBank/DDBJ databases">
        <title>Host association and intracellularity evolved multiple times independently in the Rickettsiales.</title>
        <authorList>
            <person name="Castelli M."/>
            <person name="Nardi T."/>
            <person name="Gammuto L."/>
            <person name="Bellinzona G."/>
            <person name="Sabaneyeva E."/>
            <person name="Potekhin A."/>
            <person name="Serra V."/>
            <person name="Petroni G."/>
            <person name="Sassera D."/>
        </authorList>
    </citation>
    <scope>NUCLEOTIDE SEQUENCE [LARGE SCALE GENOMIC DNA]</scope>
    <source>
        <strain evidence="5 6">BOD18</strain>
    </source>
</reference>
<protein>
    <submittedName>
        <fullName evidence="5">OmpH family outer membrane protein</fullName>
    </submittedName>
</protein>
<evidence type="ECO:0000313" key="6">
    <source>
        <dbReference type="Proteomes" id="UP001293791"/>
    </source>
</evidence>
<evidence type="ECO:0000313" key="5">
    <source>
        <dbReference type="EMBL" id="MDZ5762552.1"/>
    </source>
</evidence>
<dbReference type="SMART" id="SM00935">
    <property type="entry name" value="OmpH"/>
    <property type="match status" value="1"/>
</dbReference>
<comment type="caution">
    <text evidence="5">The sequence shown here is derived from an EMBL/GenBank/DDBJ whole genome shotgun (WGS) entry which is preliminary data.</text>
</comment>
<dbReference type="InterPro" id="IPR005632">
    <property type="entry name" value="Chaperone_Skp"/>
</dbReference>
<dbReference type="SUPFAM" id="SSF111384">
    <property type="entry name" value="OmpH-like"/>
    <property type="match status" value="1"/>
</dbReference>
<evidence type="ECO:0000256" key="4">
    <source>
        <dbReference type="SAM" id="SignalP"/>
    </source>
</evidence>
<proteinExistence type="inferred from homology"/>
<organism evidence="5 6">
    <name type="scientific">Candidatus Cyrtobacter comes</name>
    <dbReference type="NCBI Taxonomy" id="675776"/>
    <lineage>
        <taxon>Bacteria</taxon>
        <taxon>Pseudomonadati</taxon>
        <taxon>Pseudomonadota</taxon>
        <taxon>Alphaproteobacteria</taxon>
        <taxon>Rickettsiales</taxon>
        <taxon>Candidatus Midichloriaceae</taxon>
        <taxon>Candidatus Cyrtobacter</taxon>
    </lineage>
</organism>
<evidence type="ECO:0000256" key="3">
    <source>
        <dbReference type="SAM" id="Coils"/>
    </source>
</evidence>
<comment type="similarity">
    <text evidence="1">Belongs to the Skp family.</text>
</comment>
<dbReference type="PANTHER" id="PTHR35089:SF1">
    <property type="entry name" value="CHAPERONE PROTEIN SKP"/>
    <property type="match status" value="1"/>
</dbReference>
<gene>
    <name evidence="5" type="ORF">Cyrtocomes_00940</name>
</gene>
<keyword evidence="6" id="KW-1185">Reference proteome</keyword>
<dbReference type="Proteomes" id="UP001293791">
    <property type="component" value="Unassembled WGS sequence"/>
</dbReference>
<feature type="coiled-coil region" evidence="3">
    <location>
        <begin position="46"/>
        <end position="110"/>
    </location>
</feature>
<dbReference type="RefSeq" id="WP_322498012.1">
    <property type="nucleotide sequence ID" value="NZ_JARGYT010000062.1"/>
</dbReference>
<dbReference type="Pfam" id="PF03938">
    <property type="entry name" value="OmpH"/>
    <property type="match status" value="1"/>
</dbReference>